<organism evidence="2 3">
    <name type="scientific">Lachnellula occidentalis</name>
    <dbReference type="NCBI Taxonomy" id="215460"/>
    <lineage>
        <taxon>Eukaryota</taxon>
        <taxon>Fungi</taxon>
        <taxon>Dikarya</taxon>
        <taxon>Ascomycota</taxon>
        <taxon>Pezizomycotina</taxon>
        <taxon>Leotiomycetes</taxon>
        <taxon>Helotiales</taxon>
        <taxon>Lachnaceae</taxon>
        <taxon>Lachnellula</taxon>
    </lineage>
</organism>
<feature type="compositionally biased region" description="Basic and acidic residues" evidence="1">
    <location>
        <begin position="240"/>
        <end position="253"/>
    </location>
</feature>
<dbReference type="PANTHER" id="PTHR40788:SF2">
    <property type="entry name" value="CLR5 DOMAIN-CONTAINING PROTEIN"/>
    <property type="match status" value="1"/>
</dbReference>
<sequence length="389" mass="45218">LHNLKNIQSSPPLRHYFTREPQQPWTINMHIRPINELDPHFHQPWGLLLILWNEEQRKLFGLSNVIDAFEQIMQDPNEKRNLSPYMSDQFADLAILGRALHEIEIYQPWAATFEDEHKKHTKDILKIFEDATFQIKYLDHMDQVLKGIVPLAMPGDRKFDYPVDKKRTKQSTETMRKAEANLDIFWSKFDSNWRRLAGRSIDNCMGDHTPRHKGQEIQRTAPWVEPIKELKPAAKSTPKQPKEWTETKEDKLPVRSKQKVKTKGVGQGLDAEEATPEAPSAQPDTQPTFKVDKSSLKVFNTMFFTPGQTGGPGEIPWIDFLRAMANTGFTSQKLYGSIWQFTPTKLDVERSIQFHEPHPAVKIRFTHARRMGRRLTRAYGWHGGMFELE</sequence>
<keyword evidence="3" id="KW-1185">Reference proteome</keyword>
<evidence type="ECO:0000256" key="1">
    <source>
        <dbReference type="SAM" id="MobiDB-lite"/>
    </source>
</evidence>
<comment type="caution">
    <text evidence="2">The sequence shown here is derived from an EMBL/GenBank/DDBJ whole genome shotgun (WGS) entry which is preliminary data.</text>
</comment>
<evidence type="ECO:0000313" key="3">
    <source>
        <dbReference type="Proteomes" id="UP000443090"/>
    </source>
</evidence>
<dbReference type="PANTHER" id="PTHR40788">
    <property type="entry name" value="CLR5 DOMAIN-CONTAINING PROTEIN-RELATED"/>
    <property type="match status" value="1"/>
</dbReference>
<proteinExistence type="predicted"/>
<dbReference type="OrthoDB" id="2922289at2759"/>
<reference evidence="2 3" key="1">
    <citation type="submission" date="2018-05" db="EMBL/GenBank/DDBJ databases">
        <title>Genome sequencing and assembly of the regulated plant pathogen Lachnellula willkommii and related sister species for the development of diagnostic species identification markers.</title>
        <authorList>
            <person name="Giroux E."/>
            <person name="Bilodeau G."/>
        </authorList>
    </citation>
    <scope>NUCLEOTIDE SEQUENCE [LARGE SCALE GENOMIC DNA]</scope>
    <source>
        <strain evidence="2 3">CBS 160.35</strain>
    </source>
</reference>
<evidence type="ECO:0000313" key="2">
    <source>
        <dbReference type="EMBL" id="TVY34445.1"/>
    </source>
</evidence>
<name>A0A8H8RH73_9HELO</name>
<feature type="non-terminal residue" evidence="2">
    <location>
        <position position="389"/>
    </location>
</feature>
<gene>
    <name evidence="2" type="ORF">LOCC1_G007504</name>
</gene>
<dbReference type="EMBL" id="QGMI01001156">
    <property type="protein sequence ID" value="TVY34445.1"/>
    <property type="molecule type" value="Genomic_DNA"/>
</dbReference>
<feature type="region of interest" description="Disordered" evidence="1">
    <location>
        <begin position="230"/>
        <end position="288"/>
    </location>
</feature>
<dbReference type="Proteomes" id="UP000443090">
    <property type="component" value="Unassembled WGS sequence"/>
</dbReference>
<accession>A0A8H8RH73</accession>
<dbReference type="AlphaFoldDB" id="A0A8H8RH73"/>
<protein>
    <submittedName>
        <fullName evidence="2">Uncharacterized protein</fullName>
    </submittedName>
</protein>